<proteinExistence type="predicted"/>
<evidence type="ECO:0000256" key="1">
    <source>
        <dbReference type="ARBA" id="ARBA00022723"/>
    </source>
</evidence>
<keyword evidence="2" id="KW-0539">Nucleus</keyword>
<dbReference type="STRING" id="1042311.A0A2T3Z1Z1"/>
<dbReference type="PROSITE" id="PS50048">
    <property type="entry name" value="ZN2_CY6_FUNGAL_2"/>
    <property type="match status" value="1"/>
</dbReference>
<dbReference type="Pfam" id="PF00172">
    <property type="entry name" value="Zn_clus"/>
    <property type="match status" value="1"/>
</dbReference>
<dbReference type="Pfam" id="PF04082">
    <property type="entry name" value="Fungal_trans"/>
    <property type="match status" value="1"/>
</dbReference>
<protein>
    <recommendedName>
        <fullName evidence="3">Zn(2)-C6 fungal-type domain-containing protein</fullName>
    </recommendedName>
</protein>
<evidence type="ECO:0000256" key="2">
    <source>
        <dbReference type="ARBA" id="ARBA00023242"/>
    </source>
</evidence>
<dbReference type="Gene3D" id="4.10.240.10">
    <property type="entry name" value="Zn(2)-C6 fungal-type DNA-binding domain"/>
    <property type="match status" value="1"/>
</dbReference>
<reference evidence="4 5" key="1">
    <citation type="submission" date="2016-07" db="EMBL/GenBank/DDBJ databases">
        <title>Multiple horizontal gene transfer events from other fungi enriched the ability of initially mycotrophic Trichoderma (Ascomycota) to feed on dead plant biomass.</title>
        <authorList>
            <consortium name="DOE Joint Genome Institute"/>
            <person name="Aerts A."/>
            <person name="Atanasova L."/>
            <person name="Chenthamara K."/>
            <person name="Zhang J."/>
            <person name="Grujic M."/>
            <person name="Henrissat B."/>
            <person name="Kuo A."/>
            <person name="Salamov A."/>
            <person name="Lipzen A."/>
            <person name="Labutti K."/>
            <person name="Barry K."/>
            <person name="Miao Y."/>
            <person name="Rahimi M.J."/>
            <person name="Shen Q."/>
            <person name="Grigoriev I.V."/>
            <person name="Kubicek C.P."/>
            <person name="Druzhinina I.S."/>
        </authorList>
    </citation>
    <scope>NUCLEOTIDE SEQUENCE [LARGE SCALE GENOMIC DNA]</scope>
    <source>
        <strain evidence="4 5">CBS 433.97</strain>
    </source>
</reference>
<dbReference type="GO" id="GO:0000981">
    <property type="term" value="F:DNA-binding transcription factor activity, RNA polymerase II-specific"/>
    <property type="evidence" value="ECO:0007669"/>
    <property type="project" value="InterPro"/>
</dbReference>
<dbReference type="PANTHER" id="PTHR47256">
    <property type="entry name" value="ZN(II)2CYS6 TRANSCRIPTION FACTOR (EUROFUNG)-RELATED"/>
    <property type="match status" value="1"/>
</dbReference>
<dbReference type="EMBL" id="KZ679265">
    <property type="protein sequence ID" value="PTB38816.1"/>
    <property type="molecule type" value="Genomic_DNA"/>
</dbReference>
<dbReference type="Proteomes" id="UP000240493">
    <property type="component" value="Unassembled WGS sequence"/>
</dbReference>
<organism evidence="4 5">
    <name type="scientific">Trichoderma asperellum (strain ATCC 204424 / CBS 433.97 / NBRC 101777)</name>
    <dbReference type="NCBI Taxonomy" id="1042311"/>
    <lineage>
        <taxon>Eukaryota</taxon>
        <taxon>Fungi</taxon>
        <taxon>Dikarya</taxon>
        <taxon>Ascomycota</taxon>
        <taxon>Pezizomycotina</taxon>
        <taxon>Sordariomycetes</taxon>
        <taxon>Hypocreomycetidae</taxon>
        <taxon>Hypocreales</taxon>
        <taxon>Hypocreaceae</taxon>
        <taxon>Trichoderma</taxon>
    </lineage>
</organism>
<dbReference type="GO" id="GO:0006351">
    <property type="term" value="P:DNA-templated transcription"/>
    <property type="evidence" value="ECO:0007669"/>
    <property type="project" value="InterPro"/>
</dbReference>
<name>A0A2T3Z1Z1_TRIA4</name>
<evidence type="ECO:0000313" key="4">
    <source>
        <dbReference type="EMBL" id="PTB38816.1"/>
    </source>
</evidence>
<keyword evidence="1" id="KW-0479">Metal-binding</keyword>
<dbReference type="InterPro" id="IPR053187">
    <property type="entry name" value="Notoamide_regulator"/>
</dbReference>
<dbReference type="PROSITE" id="PS00463">
    <property type="entry name" value="ZN2_CY6_FUNGAL_1"/>
    <property type="match status" value="1"/>
</dbReference>
<feature type="domain" description="Zn(2)-C6 fungal-type" evidence="3">
    <location>
        <begin position="5"/>
        <end position="35"/>
    </location>
</feature>
<dbReference type="AlphaFoldDB" id="A0A2T3Z1Z1"/>
<gene>
    <name evidence="4" type="ORF">M441DRAFT_145031</name>
</gene>
<dbReference type="GO" id="GO:0008270">
    <property type="term" value="F:zinc ion binding"/>
    <property type="evidence" value="ECO:0007669"/>
    <property type="project" value="InterPro"/>
</dbReference>
<keyword evidence="5" id="KW-1185">Reference proteome</keyword>
<sequence>MVLAACTACRKHKAKCSGERPSCRRCIQRQIECHWTTKPGETSAQALKRGYQDIRNKKSPHQELFELIRHLSDQEAEHVFQRIRSGADVMTILNHIRVGNVMLQMAVSPETRLRYVFPYRSEMPEDIFINNPYMESKIYEAASLYSNSSGYTASNFDGSMGSDEYQNLYIKPFHSAEVIDPLLANAKPSSWTAVCDDDVLMRDLLSVFFRCEYHFTSAFQKDYFLEDMATKRKDFCSPLLVNIVLAYSCVCYPKFSDRSEYWNPKTIGYAFAAEAKRLWELESEIPRITTIQAGIIFNVFYNLCGLDEVGQSYRIQAIALAHQIRLFDSPMDEQTMHPRTVRLQKGRAFAAWSLFNWETLVSFSFLIPPLLTKPPIYPLPNPSENALWYGEVWLNYPLSHSLVPSNFGQMYKAKSQFRIIMNDFCHTAYSEDSEVTIEKANELLFKLRSWFNNLPEPLSPKKIALPGQLQLHIYYHHLIRTIFEPLLQKETDQALHIRQVVADSKRYLQTLVRLYYIRHGYDAMDLFIVIPLMLSASDCVEAINDQIPEAQLELLRSTLILAVTGLYSQRRNHYLAEALFRVILGRMRPCEVALLKGAMPTDESEWEEKQEMVQAVRSQWPVSIVKKKEDLDSHILTNLVENYARLNVEQGAQSAQNRDSTQGN</sequence>
<dbReference type="InterPro" id="IPR007219">
    <property type="entry name" value="XnlR_reg_dom"/>
</dbReference>
<dbReference type="InterPro" id="IPR001138">
    <property type="entry name" value="Zn2Cys6_DnaBD"/>
</dbReference>
<evidence type="ECO:0000313" key="5">
    <source>
        <dbReference type="Proteomes" id="UP000240493"/>
    </source>
</evidence>
<dbReference type="CDD" id="cd00067">
    <property type="entry name" value="GAL4"/>
    <property type="match status" value="1"/>
</dbReference>
<dbReference type="SMART" id="SM00066">
    <property type="entry name" value="GAL4"/>
    <property type="match status" value="1"/>
</dbReference>
<accession>A0A2T3Z1Z1</accession>
<dbReference type="GO" id="GO:0003677">
    <property type="term" value="F:DNA binding"/>
    <property type="evidence" value="ECO:0007669"/>
    <property type="project" value="InterPro"/>
</dbReference>
<dbReference type="OrthoDB" id="426882at2759"/>
<dbReference type="SUPFAM" id="SSF57701">
    <property type="entry name" value="Zn2/Cys6 DNA-binding domain"/>
    <property type="match status" value="1"/>
</dbReference>
<evidence type="ECO:0000259" key="3">
    <source>
        <dbReference type="PROSITE" id="PS50048"/>
    </source>
</evidence>
<dbReference type="InterPro" id="IPR036864">
    <property type="entry name" value="Zn2-C6_fun-type_DNA-bd_sf"/>
</dbReference>
<dbReference type="PANTHER" id="PTHR47256:SF1">
    <property type="entry name" value="ZN(II)2CYS6 TRANSCRIPTION FACTOR (EUROFUNG)"/>
    <property type="match status" value="1"/>
</dbReference>
<dbReference type="CDD" id="cd12148">
    <property type="entry name" value="fungal_TF_MHR"/>
    <property type="match status" value="1"/>
</dbReference>